<organism evidence="1 2">
    <name type="scientific">Nasonia vitripennis</name>
    <name type="common">Parasitic wasp</name>
    <dbReference type="NCBI Taxonomy" id="7425"/>
    <lineage>
        <taxon>Eukaryota</taxon>
        <taxon>Metazoa</taxon>
        <taxon>Ecdysozoa</taxon>
        <taxon>Arthropoda</taxon>
        <taxon>Hexapoda</taxon>
        <taxon>Insecta</taxon>
        <taxon>Pterygota</taxon>
        <taxon>Neoptera</taxon>
        <taxon>Endopterygota</taxon>
        <taxon>Hymenoptera</taxon>
        <taxon>Apocrita</taxon>
        <taxon>Proctotrupomorpha</taxon>
        <taxon>Chalcidoidea</taxon>
        <taxon>Pteromalidae</taxon>
        <taxon>Pteromalinae</taxon>
        <taxon>Nasonia</taxon>
    </lineage>
</organism>
<dbReference type="GeneID" id="103317884"/>
<evidence type="ECO:0000313" key="2">
    <source>
        <dbReference type="Proteomes" id="UP000002358"/>
    </source>
</evidence>
<accession>A0A7M7HA14</accession>
<evidence type="ECO:0000313" key="1">
    <source>
        <dbReference type="EnsemblMetazoa" id="XP_008216075"/>
    </source>
</evidence>
<proteinExistence type="predicted"/>
<dbReference type="RefSeq" id="XP_008216075.1">
    <property type="nucleotide sequence ID" value="XM_008217853.2"/>
</dbReference>
<dbReference type="Proteomes" id="UP000002358">
    <property type="component" value="Chromosome 1"/>
</dbReference>
<dbReference type="InParanoid" id="A0A7M7HA14"/>
<keyword evidence="2" id="KW-1185">Reference proteome</keyword>
<dbReference type="EnsemblMetazoa" id="XM_008217853">
    <property type="protein sequence ID" value="XP_008216075"/>
    <property type="gene ID" value="LOC103317884"/>
</dbReference>
<name>A0A7M7HA14_NASVI</name>
<dbReference type="AlphaFoldDB" id="A0A7M7HA14"/>
<protein>
    <submittedName>
        <fullName evidence="1">Uncharacterized protein</fullName>
    </submittedName>
</protein>
<sequence>MLQPEADEFASECLDSSVLDMDEEIESMRQHHRERWKRQQETKHSRIGVFFRRAWCKLKPGYSSNGDSGSSLKDDFFYRKSNLSYVVFFLTDRCCVSYC</sequence>
<dbReference type="KEGG" id="nvi:103317884"/>
<reference evidence="1" key="1">
    <citation type="submission" date="2021-01" db="UniProtKB">
        <authorList>
            <consortium name="EnsemblMetazoa"/>
        </authorList>
    </citation>
    <scope>IDENTIFICATION</scope>
</reference>